<dbReference type="GO" id="GO:0044183">
    <property type="term" value="F:protein folding chaperone"/>
    <property type="evidence" value="ECO:0007669"/>
    <property type="project" value="TreeGrafter"/>
</dbReference>
<accession>A0A875RWV7</accession>
<evidence type="ECO:0000256" key="8">
    <source>
        <dbReference type="ARBA" id="ARBA00025268"/>
    </source>
</evidence>
<evidence type="ECO:0000256" key="6">
    <source>
        <dbReference type="ARBA" id="ARBA00023128"/>
    </source>
</evidence>
<comment type="subunit">
    <text evidence="3">Interacts with RIP1.</text>
</comment>
<comment type="function">
    <text evidence="8">Assembly factor required for Rieske Fe-S protein RIP1 incorporation into the cytochrome b-c1 (CIII) complex. Functions as a chaperone, binding to this subunit within the mitochondrial matrix and stabilizing it prior to its translocation and insertion into the late CIII dimeric intermediate within the mitochondrial inner membrane. Modulates the mitochondrial matrix zinc pool.</text>
</comment>
<dbReference type="Proteomes" id="UP000662931">
    <property type="component" value="Chromosome 4"/>
</dbReference>
<dbReference type="GO" id="GO:0005759">
    <property type="term" value="C:mitochondrial matrix"/>
    <property type="evidence" value="ECO:0007669"/>
    <property type="project" value="UniProtKB-SubCell"/>
</dbReference>
<keyword evidence="7" id="KW-0143">Chaperone</keyword>
<comment type="similarity">
    <text evidence="2">Belongs to the complex I LYR family. MZM1 subfamily.</text>
</comment>
<name>A0A875RWV7_EENNA</name>
<protein>
    <recommendedName>
        <fullName evidence="4">Mitochondrial zinc maintenance protein 1, mitochondrial</fullName>
    </recommendedName>
</protein>
<dbReference type="InterPro" id="IPR050435">
    <property type="entry name" value="MZM1/LYRM7"/>
</dbReference>
<comment type="subcellular location">
    <subcellularLocation>
        <location evidence="1">Mitochondrion matrix</location>
    </subcellularLocation>
</comment>
<sequence length="141" mass="15774">MIITMPSELRALNAYRSTIRAINLAFGGDLRTQSAAKLRLKTEMKKEQSRDHPEMNVEQRITLLNQIATYLTKNIVQGVKEEGKDRYVLRIHKGTELGDNKDIEKMKTTLRAGATTGSGCCGGSDTVNLKQMPKRKQPKAN</sequence>
<dbReference type="PANTHER" id="PTHR46749">
    <property type="entry name" value="COMPLEX III ASSEMBLY FACTOR LYRM7"/>
    <property type="match status" value="1"/>
</dbReference>
<organism evidence="10 11">
    <name type="scientific">Eeniella nana</name>
    <name type="common">Yeast</name>
    <name type="synonym">Brettanomyces nanus</name>
    <dbReference type="NCBI Taxonomy" id="13502"/>
    <lineage>
        <taxon>Eukaryota</taxon>
        <taxon>Fungi</taxon>
        <taxon>Dikarya</taxon>
        <taxon>Ascomycota</taxon>
        <taxon>Saccharomycotina</taxon>
        <taxon>Pichiomycetes</taxon>
        <taxon>Pichiales</taxon>
        <taxon>Pichiaceae</taxon>
        <taxon>Brettanomyces</taxon>
    </lineage>
</organism>
<dbReference type="PANTHER" id="PTHR46749:SF1">
    <property type="entry name" value="COMPLEX III ASSEMBLY FACTOR LYRM7"/>
    <property type="match status" value="1"/>
</dbReference>
<dbReference type="GO" id="GO:0034551">
    <property type="term" value="P:mitochondrial respiratory chain complex III assembly"/>
    <property type="evidence" value="ECO:0007669"/>
    <property type="project" value="InterPro"/>
</dbReference>
<dbReference type="GeneID" id="62197326"/>
<dbReference type="InterPro" id="IPR045298">
    <property type="entry name" value="Complex1_LYR_LYRM7"/>
</dbReference>
<evidence type="ECO:0000256" key="4">
    <source>
        <dbReference type="ARBA" id="ARBA00015108"/>
    </source>
</evidence>
<evidence type="ECO:0000256" key="3">
    <source>
        <dbReference type="ARBA" id="ARBA00011589"/>
    </source>
</evidence>
<dbReference type="AlphaFoldDB" id="A0A875RWV7"/>
<keyword evidence="6" id="KW-0496">Mitochondrion</keyword>
<evidence type="ECO:0000256" key="5">
    <source>
        <dbReference type="ARBA" id="ARBA00022946"/>
    </source>
</evidence>
<evidence type="ECO:0000256" key="7">
    <source>
        <dbReference type="ARBA" id="ARBA00023186"/>
    </source>
</evidence>
<reference evidence="10" key="1">
    <citation type="submission" date="2020-10" db="EMBL/GenBank/DDBJ databases">
        <authorList>
            <person name="Roach M.J.R."/>
        </authorList>
    </citation>
    <scope>NUCLEOTIDE SEQUENCE</scope>
    <source>
        <strain evidence="10">CBS 1945</strain>
    </source>
</reference>
<dbReference type="OrthoDB" id="529194at2759"/>
<keyword evidence="11" id="KW-1185">Reference proteome</keyword>
<dbReference type="EMBL" id="CP064815">
    <property type="protein sequence ID" value="QPG76537.1"/>
    <property type="molecule type" value="Genomic_DNA"/>
</dbReference>
<dbReference type="CDD" id="cd20267">
    <property type="entry name" value="Complex1_LYR_LYRM7"/>
    <property type="match status" value="1"/>
</dbReference>
<keyword evidence="5" id="KW-0809">Transit peptide</keyword>
<evidence type="ECO:0000313" key="11">
    <source>
        <dbReference type="Proteomes" id="UP000662931"/>
    </source>
</evidence>
<dbReference type="KEGG" id="bnn:FOA43_003926"/>
<evidence type="ECO:0000256" key="2">
    <source>
        <dbReference type="ARBA" id="ARBA00009949"/>
    </source>
</evidence>
<proteinExistence type="inferred from homology"/>
<evidence type="ECO:0000313" key="10">
    <source>
        <dbReference type="EMBL" id="QPG76537.1"/>
    </source>
</evidence>
<dbReference type="RefSeq" id="XP_038780102.1">
    <property type="nucleotide sequence ID" value="XM_038924174.1"/>
</dbReference>
<feature type="region of interest" description="Disordered" evidence="9">
    <location>
        <begin position="114"/>
        <end position="141"/>
    </location>
</feature>
<feature type="compositionally biased region" description="Basic residues" evidence="9">
    <location>
        <begin position="132"/>
        <end position="141"/>
    </location>
</feature>
<evidence type="ECO:0000256" key="9">
    <source>
        <dbReference type="SAM" id="MobiDB-lite"/>
    </source>
</evidence>
<evidence type="ECO:0000256" key="1">
    <source>
        <dbReference type="ARBA" id="ARBA00004305"/>
    </source>
</evidence>
<gene>
    <name evidence="10" type="ORF">FOA43_003926</name>
</gene>